<dbReference type="RefSeq" id="WP_090269295.1">
    <property type="nucleotide sequence ID" value="NZ_FOEP01000004.1"/>
</dbReference>
<protein>
    <recommendedName>
        <fullName evidence="3">Universal stress protein family protein</fullName>
    </recommendedName>
</protein>
<reference evidence="1 2" key="1">
    <citation type="submission" date="2016-10" db="EMBL/GenBank/DDBJ databases">
        <authorList>
            <person name="de Groot N.N."/>
        </authorList>
    </citation>
    <scope>NUCLEOTIDE SEQUENCE [LARGE SCALE GENOMIC DNA]</scope>
    <source>
        <strain evidence="1 2">DSM 22007</strain>
    </source>
</reference>
<organism evidence="1 2">
    <name type="scientific">Thalassovita taeanensis</name>
    <dbReference type="NCBI Taxonomy" id="657014"/>
    <lineage>
        <taxon>Bacteria</taxon>
        <taxon>Pseudomonadati</taxon>
        <taxon>Pseudomonadota</taxon>
        <taxon>Alphaproteobacteria</taxon>
        <taxon>Rhodobacterales</taxon>
        <taxon>Roseobacteraceae</taxon>
        <taxon>Thalassovita</taxon>
    </lineage>
</organism>
<dbReference type="EMBL" id="FOEP01000004">
    <property type="protein sequence ID" value="SEQ14711.1"/>
    <property type="molecule type" value="Genomic_DNA"/>
</dbReference>
<name>A0A1H9DMR2_9RHOB</name>
<dbReference type="AlphaFoldDB" id="A0A1H9DMR2"/>
<dbReference type="Proteomes" id="UP000198634">
    <property type="component" value="Unassembled WGS sequence"/>
</dbReference>
<evidence type="ECO:0008006" key="3">
    <source>
        <dbReference type="Google" id="ProtNLM"/>
    </source>
</evidence>
<sequence length="257" mass="27403">MSTPPKPPKRLLIGAGSFADALGALRLAERLAETLAGDLGGLLVEEAVVTEVVGLPGQRVVTASGTLVVAPTRQQVRTLMEGDAKAFRDTLSGLAQSRTRNWSFERRHGDLIGGLCEAARGWDLLLLGYRETHRRAGRVVLIAPPTGASQVAPDLAEDLAKALRTDLYVLSLDADAAMPEDEGGHREQFTSDTAMLGRISRMNASAVVLDLSTGPLRTHNQLRHLLAAARCPVLVLGAAQGEPSIEHTTQIPPRYGN</sequence>
<evidence type="ECO:0000313" key="1">
    <source>
        <dbReference type="EMBL" id="SEQ14711.1"/>
    </source>
</evidence>
<dbReference type="Gene3D" id="3.40.50.12370">
    <property type="match status" value="1"/>
</dbReference>
<keyword evidence="2" id="KW-1185">Reference proteome</keyword>
<gene>
    <name evidence="1" type="ORF">SAMN04488092_104213</name>
</gene>
<evidence type="ECO:0000313" key="2">
    <source>
        <dbReference type="Proteomes" id="UP000198634"/>
    </source>
</evidence>
<accession>A0A1H9DMR2</accession>
<dbReference type="OrthoDB" id="7738517at2"/>
<proteinExistence type="predicted"/>
<dbReference type="SUPFAM" id="SSF52402">
    <property type="entry name" value="Adenine nucleotide alpha hydrolases-like"/>
    <property type="match status" value="1"/>
</dbReference>